<evidence type="ECO:0000313" key="1">
    <source>
        <dbReference type="EMBL" id="MBE9032081.1"/>
    </source>
</evidence>
<keyword evidence="1" id="KW-0418">Kinase</keyword>
<protein>
    <submittedName>
        <fullName evidence="1">PAS domain-containing sensor histidine kinase</fullName>
    </submittedName>
</protein>
<dbReference type="Gene3D" id="3.30.450.20">
    <property type="entry name" value="PAS domain"/>
    <property type="match status" value="1"/>
</dbReference>
<comment type="caution">
    <text evidence="1">The sequence shown here is derived from an EMBL/GenBank/DDBJ whole genome shotgun (WGS) entry which is preliminary data.</text>
</comment>
<keyword evidence="2" id="KW-1185">Reference proteome</keyword>
<accession>A0A928VSB9</accession>
<evidence type="ECO:0000313" key="2">
    <source>
        <dbReference type="Proteomes" id="UP000625316"/>
    </source>
</evidence>
<keyword evidence="1" id="KW-0808">Transferase</keyword>
<dbReference type="RefSeq" id="WP_264326905.1">
    <property type="nucleotide sequence ID" value="NZ_JADEXQ010000087.1"/>
</dbReference>
<proteinExistence type="predicted"/>
<dbReference type="EMBL" id="JADEXQ010000087">
    <property type="protein sequence ID" value="MBE9032081.1"/>
    <property type="molecule type" value="Genomic_DNA"/>
</dbReference>
<gene>
    <name evidence="1" type="ORF">IQ266_20285</name>
</gene>
<dbReference type="InterPro" id="IPR035965">
    <property type="entry name" value="PAS-like_dom_sf"/>
</dbReference>
<dbReference type="AlphaFoldDB" id="A0A928VSB9"/>
<feature type="non-terminal residue" evidence="1">
    <location>
        <position position="111"/>
    </location>
</feature>
<organism evidence="1 2">
    <name type="scientific">Romeriopsis navalis LEGE 11480</name>
    <dbReference type="NCBI Taxonomy" id="2777977"/>
    <lineage>
        <taxon>Bacteria</taxon>
        <taxon>Bacillati</taxon>
        <taxon>Cyanobacteriota</taxon>
        <taxon>Cyanophyceae</taxon>
        <taxon>Leptolyngbyales</taxon>
        <taxon>Leptolyngbyaceae</taxon>
        <taxon>Romeriopsis</taxon>
        <taxon>Romeriopsis navalis</taxon>
    </lineage>
</organism>
<dbReference type="SUPFAM" id="SSF55785">
    <property type="entry name" value="PYP-like sensor domain (PAS domain)"/>
    <property type="match status" value="1"/>
</dbReference>
<name>A0A928VSB9_9CYAN</name>
<reference evidence="1" key="1">
    <citation type="submission" date="2020-10" db="EMBL/GenBank/DDBJ databases">
        <authorList>
            <person name="Castelo-Branco R."/>
            <person name="Eusebio N."/>
            <person name="Adriana R."/>
            <person name="Vieira A."/>
            <person name="Brugerolle De Fraissinette N."/>
            <person name="Rezende De Castro R."/>
            <person name="Schneider M.P."/>
            <person name="Vasconcelos V."/>
            <person name="Leao P.N."/>
        </authorList>
    </citation>
    <scope>NUCLEOTIDE SEQUENCE</scope>
    <source>
        <strain evidence="1">LEGE 11480</strain>
    </source>
</reference>
<dbReference type="Proteomes" id="UP000625316">
    <property type="component" value="Unassembled WGS sequence"/>
</dbReference>
<dbReference type="GO" id="GO:0016301">
    <property type="term" value="F:kinase activity"/>
    <property type="evidence" value="ECO:0007669"/>
    <property type="project" value="UniProtKB-KW"/>
</dbReference>
<sequence length="111" mass="12433">MSSSATENSENLTIDGLLSELNRYKAENQALREAWQADITKRDQMDAELRDAQRLLQLVMDTLPASIFWKDRNSVFLGCNTNFAKDAGFDSPADLIAKTDDDCPWTAEESA</sequence>